<gene>
    <name evidence="1" type="ORF">XCR1_1020008</name>
</gene>
<evidence type="ECO:0000313" key="2">
    <source>
        <dbReference type="Proteomes" id="UP000019197"/>
    </source>
</evidence>
<evidence type="ECO:0000313" key="1">
    <source>
        <dbReference type="EMBL" id="CDL79010.1"/>
    </source>
</evidence>
<dbReference type="Proteomes" id="UP000019197">
    <property type="component" value="Unassembled WGS sequence"/>
</dbReference>
<accession>W1IP63</accession>
<dbReference type="AlphaFoldDB" id="W1IP63"/>
<organism evidence="1 2">
    <name type="scientific">Xenorhabdus cabanillasii JM26</name>
    <dbReference type="NCBI Taxonomy" id="1427517"/>
    <lineage>
        <taxon>Bacteria</taxon>
        <taxon>Pseudomonadati</taxon>
        <taxon>Pseudomonadota</taxon>
        <taxon>Gammaproteobacteria</taxon>
        <taxon>Enterobacterales</taxon>
        <taxon>Morganellaceae</taxon>
        <taxon>Xenorhabdus</taxon>
    </lineage>
</organism>
<reference evidence="1 2" key="1">
    <citation type="submission" date="2013-11" db="EMBL/GenBank/DDBJ databases">
        <title>Draft genome sequence and annotation of the entomopathogenic bacterium, Xenorhabdus cabanillasi strain JM26.</title>
        <authorList>
            <person name="Gualtieri M."/>
            <person name="Ogier J.C."/>
            <person name="Pages S."/>
            <person name="Givaudan A."/>
            <person name="Gaudriault S."/>
        </authorList>
    </citation>
    <scope>NUCLEOTIDE SEQUENCE [LARGE SCALE GENOMIC DNA]</scope>
    <source>
        <strain evidence="1 2">JM26</strain>
    </source>
</reference>
<sequence>MLNKLICVNNTHGSAHTPGCSHVANSYEYPSYGMNSTQLKSRCHGICGGITPINFIEV</sequence>
<dbReference type="EMBL" id="CBXE010000005">
    <property type="protein sequence ID" value="CDL79010.1"/>
    <property type="molecule type" value="Genomic_DNA"/>
</dbReference>
<name>W1IP63_9GAMM</name>
<comment type="caution">
    <text evidence="1">The sequence shown here is derived from an EMBL/GenBank/DDBJ whole genome shotgun (WGS) entry which is preliminary data.</text>
</comment>
<proteinExistence type="predicted"/>
<protein>
    <submittedName>
        <fullName evidence="1">Uncharacterized protein</fullName>
    </submittedName>
</protein>